<keyword evidence="2" id="KW-0808">Transferase</keyword>
<dbReference type="AlphaFoldDB" id="A0A537IRP3"/>
<proteinExistence type="predicted"/>
<dbReference type="PANTHER" id="PTHR43441">
    <property type="entry name" value="RIBOSOMAL-PROTEIN-SERINE ACETYLTRANSFERASE"/>
    <property type="match status" value="1"/>
</dbReference>
<evidence type="ECO:0000313" key="3">
    <source>
        <dbReference type="Proteomes" id="UP000318834"/>
    </source>
</evidence>
<dbReference type="PANTHER" id="PTHR43441:SF2">
    <property type="entry name" value="FAMILY ACETYLTRANSFERASE, PUTATIVE (AFU_ORTHOLOGUE AFUA_7G00850)-RELATED"/>
    <property type="match status" value="1"/>
</dbReference>
<feature type="domain" description="N-acetyltransferase" evidence="1">
    <location>
        <begin position="24"/>
        <end position="184"/>
    </location>
</feature>
<dbReference type="Pfam" id="PF13302">
    <property type="entry name" value="Acetyltransf_3"/>
    <property type="match status" value="1"/>
</dbReference>
<organism evidence="2 3">
    <name type="scientific">Candidatus Segetimicrobium genomatis</name>
    <dbReference type="NCBI Taxonomy" id="2569760"/>
    <lineage>
        <taxon>Bacteria</taxon>
        <taxon>Bacillati</taxon>
        <taxon>Candidatus Sysuimicrobiota</taxon>
        <taxon>Candidatus Sysuimicrobiia</taxon>
        <taxon>Candidatus Sysuimicrobiales</taxon>
        <taxon>Candidatus Segetimicrobiaceae</taxon>
        <taxon>Candidatus Segetimicrobium</taxon>
    </lineage>
</organism>
<dbReference type="InterPro" id="IPR000182">
    <property type="entry name" value="GNAT_dom"/>
</dbReference>
<dbReference type="GO" id="GO:0005737">
    <property type="term" value="C:cytoplasm"/>
    <property type="evidence" value="ECO:0007669"/>
    <property type="project" value="TreeGrafter"/>
</dbReference>
<reference evidence="2 3" key="1">
    <citation type="journal article" date="2019" name="Nat. Microbiol.">
        <title>Mediterranean grassland soil C-N compound turnover is dependent on rainfall and depth, and is mediated by genomically divergent microorganisms.</title>
        <authorList>
            <person name="Diamond S."/>
            <person name="Andeer P.F."/>
            <person name="Li Z."/>
            <person name="Crits-Christoph A."/>
            <person name="Burstein D."/>
            <person name="Anantharaman K."/>
            <person name="Lane K.R."/>
            <person name="Thomas B.C."/>
            <person name="Pan C."/>
            <person name="Northen T.R."/>
            <person name="Banfield J.F."/>
        </authorList>
    </citation>
    <scope>NUCLEOTIDE SEQUENCE [LARGE SCALE GENOMIC DNA]</scope>
    <source>
        <strain evidence="2">NP_8</strain>
    </source>
</reference>
<dbReference type="GO" id="GO:1990189">
    <property type="term" value="F:protein N-terminal-serine acetyltransferase activity"/>
    <property type="evidence" value="ECO:0007669"/>
    <property type="project" value="TreeGrafter"/>
</dbReference>
<protein>
    <submittedName>
        <fullName evidence="2">GNAT family N-acetyltransferase</fullName>
    </submittedName>
</protein>
<name>A0A537IRP3_9BACT</name>
<dbReference type="EMBL" id="VBAP01000060">
    <property type="protein sequence ID" value="TMI73974.1"/>
    <property type="molecule type" value="Genomic_DNA"/>
</dbReference>
<dbReference type="GO" id="GO:0008999">
    <property type="term" value="F:protein-N-terminal-alanine acetyltransferase activity"/>
    <property type="evidence" value="ECO:0007669"/>
    <property type="project" value="TreeGrafter"/>
</dbReference>
<comment type="caution">
    <text evidence="2">The sequence shown here is derived from an EMBL/GenBank/DDBJ whole genome shotgun (WGS) entry which is preliminary data.</text>
</comment>
<dbReference type="InterPro" id="IPR051908">
    <property type="entry name" value="Ribosomal_N-acetyltransferase"/>
</dbReference>
<accession>A0A537IRP3</accession>
<sequence length="193" mass="22361">MRFRPTRTARSTVAGLKRRFRHRANVRLKPIDSPELIALVAGWLSQKENSQWLDFGDGRQTLTPEWLKIMTQRDGHLLRVFTRDEDDTPIGLVALSEINRHFQTARIWVVVGDKSFLSRGYGTRATAAMLTVAFRDLGLHSVNTWIVEGNPSLRMAPRLHFTLVGRQRQCHYIDGRSYDRFWFDILASEHKES</sequence>
<gene>
    <name evidence="2" type="ORF">E6H05_08395</name>
</gene>
<dbReference type="PROSITE" id="PS51186">
    <property type="entry name" value="GNAT"/>
    <property type="match status" value="1"/>
</dbReference>
<dbReference type="InterPro" id="IPR016181">
    <property type="entry name" value="Acyl_CoA_acyltransferase"/>
</dbReference>
<evidence type="ECO:0000259" key="1">
    <source>
        <dbReference type="PROSITE" id="PS51186"/>
    </source>
</evidence>
<dbReference type="SUPFAM" id="SSF55729">
    <property type="entry name" value="Acyl-CoA N-acyltransferases (Nat)"/>
    <property type="match status" value="1"/>
</dbReference>
<dbReference type="Gene3D" id="3.40.630.30">
    <property type="match status" value="1"/>
</dbReference>
<dbReference type="Proteomes" id="UP000318834">
    <property type="component" value="Unassembled WGS sequence"/>
</dbReference>
<evidence type="ECO:0000313" key="2">
    <source>
        <dbReference type="EMBL" id="TMI73974.1"/>
    </source>
</evidence>